<feature type="transmembrane region" description="Helical" evidence="8">
    <location>
        <begin position="336"/>
        <end position="356"/>
    </location>
</feature>
<dbReference type="GO" id="GO:0012505">
    <property type="term" value="C:endomembrane system"/>
    <property type="evidence" value="ECO:0007669"/>
    <property type="project" value="UniProtKB-SubCell"/>
</dbReference>
<keyword evidence="5 8" id="KW-0812">Transmembrane</keyword>
<dbReference type="RefSeq" id="WP_310269799.1">
    <property type="nucleotide sequence ID" value="NZ_JAVDXW010000001.1"/>
</dbReference>
<feature type="transmembrane region" description="Helical" evidence="8">
    <location>
        <begin position="38"/>
        <end position="56"/>
    </location>
</feature>
<proteinExistence type="inferred from homology"/>
<feature type="region of interest" description="Disordered" evidence="9">
    <location>
        <begin position="1"/>
        <end position="31"/>
    </location>
</feature>
<keyword evidence="6 8" id="KW-1133">Transmembrane helix</keyword>
<dbReference type="GO" id="GO:0005886">
    <property type="term" value="C:plasma membrane"/>
    <property type="evidence" value="ECO:0007669"/>
    <property type="project" value="UniProtKB-SubCell"/>
</dbReference>
<dbReference type="InterPro" id="IPR004688">
    <property type="entry name" value="Ni/Co_transpt"/>
</dbReference>
<evidence type="ECO:0000256" key="5">
    <source>
        <dbReference type="ARBA" id="ARBA00022692"/>
    </source>
</evidence>
<dbReference type="Proteomes" id="UP001180845">
    <property type="component" value="Unassembled WGS sequence"/>
</dbReference>
<evidence type="ECO:0000256" key="6">
    <source>
        <dbReference type="ARBA" id="ARBA00022989"/>
    </source>
</evidence>
<dbReference type="EMBL" id="JAVDXW010000001">
    <property type="protein sequence ID" value="MDR7300663.1"/>
    <property type="molecule type" value="Genomic_DNA"/>
</dbReference>
<protein>
    <recommendedName>
        <fullName evidence="8">Nickel/cobalt efflux system</fullName>
    </recommendedName>
</protein>
<reference evidence="10" key="1">
    <citation type="submission" date="2023-07" db="EMBL/GenBank/DDBJ databases">
        <title>Sequencing the genomes of 1000 actinobacteria strains.</title>
        <authorList>
            <person name="Klenk H.-P."/>
        </authorList>
    </citation>
    <scope>NUCLEOTIDE SEQUENCE</scope>
    <source>
        <strain evidence="10">DSM 45977</strain>
    </source>
</reference>
<feature type="transmembrane region" description="Helical" evidence="8">
    <location>
        <begin position="111"/>
        <end position="137"/>
    </location>
</feature>
<feature type="compositionally biased region" description="Low complexity" evidence="9">
    <location>
        <begin position="10"/>
        <end position="26"/>
    </location>
</feature>
<evidence type="ECO:0000256" key="8">
    <source>
        <dbReference type="RuleBase" id="RU362101"/>
    </source>
</evidence>
<dbReference type="AlphaFoldDB" id="A0AAE3Z980"/>
<sequence>MTSPDERPEQQSPRQQVPQQQLTERPAAGWGRPERRKVTIVVAAVGLLHLLGWGTYLLSQDSFTAAGGLAAVGTAAYLLGIRHGFDADHVAVIDDATRLLMQRGRRPVSTGMWFALGHASVVMFLALAVAFVAGAAAQGWAEQVGAHTAVIVDMAVVLVVGVLAVLNALVLRDTIRLLRRARRGEVDEAEVEQVLGRRGLLARVLRGRMRRFVSRSWHLFGIGLLFGLGMQTATEVTVLALVAPKGDLPTLAVLSLPLLFAAGMCTVDSVDGMLMSRAYTWSLAKPLRRIRVNVATTALTVALAGIIAVVVLSGLLSRFGGSVADGVAALGDHFELLGYLTLAVFMAIWGGAALWWRLSATEYEYGSETT</sequence>
<feature type="transmembrane region" description="Helical" evidence="8">
    <location>
        <begin position="149"/>
        <end position="171"/>
    </location>
</feature>
<evidence type="ECO:0000256" key="7">
    <source>
        <dbReference type="ARBA" id="ARBA00023136"/>
    </source>
</evidence>
<comment type="subcellular location">
    <subcellularLocation>
        <location evidence="8">Cell membrane</location>
        <topology evidence="8">Multi-pass membrane protein</topology>
    </subcellularLocation>
    <subcellularLocation>
        <location evidence="1">Endomembrane system</location>
        <topology evidence="1">Multi-pass membrane protein</topology>
    </subcellularLocation>
</comment>
<keyword evidence="4" id="KW-0533">Nickel</keyword>
<dbReference type="InterPro" id="IPR011541">
    <property type="entry name" value="Ni/Co_transpt_high_affinity"/>
</dbReference>
<feature type="transmembrane region" description="Helical" evidence="8">
    <location>
        <begin position="62"/>
        <end position="80"/>
    </location>
</feature>
<evidence type="ECO:0000256" key="2">
    <source>
        <dbReference type="ARBA" id="ARBA00010892"/>
    </source>
</evidence>
<evidence type="ECO:0000256" key="9">
    <source>
        <dbReference type="SAM" id="MobiDB-lite"/>
    </source>
</evidence>
<dbReference type="GO" id="GO:0015099">
    <property type="term" value="F:nickel cation transmembrane transporter activity"/>
    <property type="evidence" value="ECO:0007669"/>
    <property type="project" value="UniProtKB-UniRule"/>
</dbReference>
<keyword evidence="7 8" id="KW-0472">Membrane</keyword>
<accession>A0AAE3Z980</accession>
<dbReference type="PANTHER" id="PTHR31611:SF0">
    <property type="entry name" value="HIGH-AFFINITY NICKEL TRANSPORT PROTEIN NIC1"/>
    <property type="match status" value="1"/>
</dbReference>
<gene>
    <name evidence="10" type="ORF">JOF55_000844</name>
</gene>
<comment type="similarity">
    <text evidence="2 8">Belongs to the NiCoT transporter (TC 2.A.52) family.</text>
</comment>
<evidence type="ECO:0000256" key="1">
    <source>
        <dbReference type="ARBA" id="ARBA00004127"/>
    </source>
</evidence>
<keyword evidence="11" id="KW-1185">Reference proteome</keyword>
<name>A0AAE3Z980_9ACTN</name>
<dbReference type="Pfam" id="PF03824">
    <property type="entry name" value="NicO"/>
    <property type="match status" value="1"/>
</dbReference>
<organism evidence="10 11">
    <name type="scientific">Haloactinomyces albus</name>
    <dbReference type="NCBI Taxonomy" id="1352928"/>
    <lineage>
        <taxon>Bacteria</taxon>
        <taxon>Bacillati</taxon>
        <taxon>Actinomycetota</taxon>
        <taxon>Actinomycetes</taxon>
        <taxon>Actinopolysporales</taxon>
        <taxon>Actinopolysporaceae</taxon>
        <taxon>Haloactinomyces</taxon>
    </lineage>
</organism>
<keyword evidence="3 8" id="KW-0813">Transport</keyword>
<evidence type="ECO:0000313" key="10">
    <source>
        <dbReference type="EMBL" id="MDR7300663.1"/>
    </source>
</evidence>
<feature type="transmembrane region" description="Helical" evidence="8">
    <location>
        <begin position="217"/>
        <end position="242"/>
    </location>
</feature>
<feature type="transmembrane region" description="Helical" evidence="8">
    <location>
        <begin position="248"/>
        <end position="270"/>
    </location>
</feature>
<evidence type="ECO:0000313" key="11">
    <source>
        <dbReference type="Proteomes" id="UP001180845"/>
    </source>
</evidence>
<comment type="caution">
    <text evidence="10">The sequence shown here is derived from an EMBL/GenBank/DDBJ whole genome shotgun (WGS) entry which is preliminary data.</text>
</comment>
<evidence type="ECO:0000256" key="4">
    <source>
        <dbReference type="ARBA" id="ARBA00022596"/>
    </source>
</evidence>
<feature type="transmembrane region" description="Helical" evidence="8">
    <location>
        <begin position="290"/>
        <end position="316"/>
    </location>
</feature>
<evidence type="ECO:0000256" key="3">
    <source>
        <dbReference type="ARBA" id="ARBA00022448"/>
    </source>
</evidence>
<dbReference type="PANTHER" id="PTHR31611">
    <property type="entry name" value="HIGH-AFFINITY NICKEL TRANSPORT PROTEIN NIC1"/>
    <property type="match status" value="1"/>
</dbReference>